<feature type="chain" id="PRO_5042094109" evidence="3">
    <location>
        <begin position="33"/>
        <end position="384"/>
    </location>
</feature>
<dbReference type="EMBL" id="JAUSTO010000001">
    <property type="protein sequence ID" value="MDQ0151581.1"/>
    <property type="molecule type" value="Genomic_DNA"/>
</dbReference>
<dbReference type="InterPro" id="IPR029052">
    <property type="entry name" value="Metallo-depent_PP-like"/>
</dbReference>
<evidence type="ECO:0000259" key="4">
    <source>
        <dbReference type="SMART" id="SM00854"/>
    </source>
</evidence>
<evidence type="ECO:0000256" key="3">
    <source>
        <dbReference type="SAM" id="SignalP"/>
    </source>
</evidence>
<gene>
    <name evidence="5" type="ORF">J2S20_000255</name>
</gene>
<keyword evidence="6" id="KW-1185">Reference proteome</keyword>
<evidence type="ECO:0000313" key="5">
    <source>
        <dbReference type="EMBL" id="MDQ0151581.1"/>
    </source>
</evidence>
<dbReference type="PROSITE" id="PS51257">
    <property type="entry name" value="PROKAR_LIPOPROTEIN"/>
    <property type="match status" value="1"/>
</dbReference>
<dbReference type="Gene3D" id="3.60.21.10">
    <property type="match status" value="1"/>
</dbReference>
<dbReference type="Proteomes" id="UP001241537">
    <property type="component" value="Unassembled WGS sequence"/>
</dbReference>
<reference evidence="5" key="1">
    <citation type="submission" date="2023-07" db="EMBL/GenBank/DDBJ databases">
        <title>Genomic Encyclopedia of Type Strains, Phase IV (KMG-IV): sequencing the most valuable type-strain genomes for metagenomic binning, comparative biology and taxonomic classification.</title>
        <authorList>
            <person name="Goeker M."/>
        </authorList>
    </citation>
    <scope>NUCLEOTIDE SEQUENCE</scope>
    <source>
        <strain evidence="5">DSM 19659</strain>
    </source>
</reference>
<comment type="caution">
    <text evidence="5">The sequence shown here is derived from an EMBL/GenBank/DDBJ whole genome shotgun (WGS) entry which is preliminary data.</text>
</comment>
<dbReference type="SUPFAM" id="SSF56300">
    <property type="entry name" value="Metallo-dependent phosphatases"/>
    <property type="match status" value="1"/>
</dbReference>
<evidence type="ECO:0000256" key="1">
    <source>
        <dbReference type="ARBA" id="ARBA00005662"/>
    </source>
</evidence>
<sequence>MKKLCYFPRFLCILSLCTAVLFSACDPKTATAPEDSTASMAAPSPTAEIRVDAPVPSMDADHESQPATSQATVSGNATGAAETVEDSGTDVSAIQLAFCGDIYLSEHVLSAYDRAGSVSGILDDTLLSAGRDADLFIANQEFPFGTGGTPAADKQFTFRVAPERCAIFNELGIDLVTLANNHTLDYGRDCLTESFETLERYGIPYIGAGANLKRASSLHRVELKGRSIGFLAASRVIPDYSWNAGESQSGLFTTYDPAALIAEIRAAEQSCDFTVVYVHWGLERHSEPEAYQTELAKQYIDAGADLVIGSHPHVLQPIRSYRSVPIVYSLGNYLFGSSIPETELLLAELDADNHLTLSVIPASGSAGKTVSTAELRQITPEEIP</sequence>
<dbReference type="AlphaFoldDB" id="A0AAE3V8C2"/>
<dbReference type="InterPro" id="IPR052169">
    <property type="entry name" value="CW_Biosynth-Accessory"/>
</dbReference>
<dbReference type="SMART" id="SM00854">
    <property type="entry name" value="PGA_cap"/>
    <property type="match status" value="1"/>
</dbReference>
<dbReference type="Pfam" id="PF09587">
    <property type="entry name" value="PGA_cap"/>
    <property type="match status" value="1"/>
</dbReference>
<dbReference type="InterPro" id="IPR019079">
    <property type="entry name" value="Capsule_synth_CapA"/>
</dbReference>
<proteinExistence type="inferred from homology"/>
<accession>A0AAE3V8C2</accession>
<dbReference type="PANTHER" id="PTHR33393:SF13">
    <property type="entry name" value="PGA BIOSYNTHESIS PROTEIN CAPA"/>
    <property type="match status" value="1"/>
</dbReference>
<organism evidence="5 6">
    <name type="scientific">Moryella indoligenes</name>
    <dbReference type="NCBI Taxonomy" id="371674"/>
    <lineage>
        <taxon>Bacteria</taxon>
        <taxon>Bacillati</taxon>
        <taxon>Bacillota</taxon>
        <taxon>Clostridia</taxon>
        <taxon>Lachnospirales</taxon>
        <taxon>Lachnospiraceae</taxon>
        <taxon>Moryella</taxon>
    </lineage>
</organism>
<name>A0AAE3V8C2_9FIRM</name>
<evidence type="ECO:0000313" key="6">
    <source>
        <dbReference type="Proteomes" id="UP001241537"/>
    </source>
</evidence>
<keyword evidence="3" id="KW-0732">Signal</keyword>
<protein>
    <submittedName>
        <fullName evidence="5">Poly-gamma-glutamate synthesis protein (Capsule biosynthesis protein)</fullName>
    </submittedName>
</protein>
<dbReference type="CDD" id="cd07381">
    <property type="entry name" value="MPP_CapA"/>
    <property type="match status" value="1"/>
</dbReference>
<evidence type="ECO:0000256" key="2">
    <source>
        <dbReference type="SAM" id="MobiDB-lite"/>
    </source>
</evidence>
<comment type="similarity">
    <text evidence="1">Belongs to the CapA family.</text>
</comment>
<dbReference type="RefSeq" id="WP_307252192.1">
    <property type="nucleotide sequence ID" value="NZ_JAUSTO010000001.1"/>
</dbReference>
<feature type="compositionally biased region" description="Polar residues" evidence="2">
    <location>
        <begin position="65"/>
        <end position="77"/>
    </location>
</feature>
<feature type="region of interest" description="Disordered" evidence="2">
    <location>
        <begin position="56"/>
        <end position="84"/>
    </location>
</feature>
<feature type="domain" description="Capsule synthesis protein CapA" evidence="4">
    <location>
        <begin position="95"/>
        <end position="337"/>
    </location>
</feature>
<feature type="signal peptide" evidence="3">
    <location>
        <begin position="1"/>
        <end position="32"/>
    </location>
</feature>
<dbReference type="PANTHER" id="PTHR33393">
    <property type="entry name" value="POLYGLUTAMINE SYNTHESIS ACCESSORY PROTEIN RV0574C-RELATED"/>
    <property type="match status" value="1"/>
</dbReference>